<keyword evidence="5 7" id="KW-1133">Transmembrane helix</keyword>
<dbReference type="InterPro" id="IPR002781">
    <property type="entry name" value="TM_pro_TauE-like"/>
</dbReference>
<feature type="transmembrane region" description="Helical" evidence="7">
    <location>
        <begin position="74"/>
        <end position="91"/>
    </location>
</feature>
<dbReference type="PANTHER" id="PTHR30269:SF37">
    <property type="entry name" value="MEMBRANE TRANSPORTER PROTEIN"/>
    <property type="match status" value="1"/>
</dbReference>
<proteinExistence type="predicted"/>
<keyword evidence="3" id="KW-1003">Cell membrane</keyword>
<evidence type="ECO:0000256" key="2">
    <source>
        <dbReference type="ARBA" id="ARBA00022448"/>
    </source>
</evidence>
<dbReference type="PANTHER" id="PTHR30269">
    <property type="entry name" value="TRANSMEMBRANE PROTEIN YFCA"/>
    <property type="match status" value="1"/>
</dbReference>
<dbReference type="GO" id="GO:0005886">
    <property type="term" value="C:plasma membrane"/>
    <property type="evidence" value="ECO:0007669"/>
    <property type="project" value="UniProtKB-SubCell"/>
</dbReference>
<reference evidence="8" key="1">
    <citation type="submission" date="2018-06" db="EMBL/GenBank/DDBJ databases">
        <authorList>
            <person name="Zhirakovskaya E."/>
        </authorList>
    </citation>
    <scope>NUCLEOTIDE SEQUENCE</scope>
</reference>
<feature type="transmembrane region" description="Helical" evidence="7">
    <location>
        <begin position="132"/>
        <end position="152"/>
    </location>
</feature>
<evidence type="ECO:0000256" key="1">
    <source>
        <dbReference type="ARBA" id="ARBA00004651"/>
    </source>
</evidence>
<evidence type="ECO:0000256" key="3">
    <source>
        <dbReference type="ARBA" id="ARBA00022475"/>
    </source>
</evidence>
<accession>A0A3B0SC86</accession>
<feature type="transmembrane region" description="Helical" evidence="7">
    <location>
        <begin position="98"/>
        <end position="120"/>
    </location>
</feature>
<sequence length="241" mass="24746">MPIETIDLVIGFVVTFLAAVVQGTIGMGFAIVSVPLLSIIDPRLAPVPQLLVSIPLTTVMAFRERQHIDFKGLSWILAGRIPGALLGLALLKAASESTISLLIAGSVLIAVGALASGIALTRSRSVDFATGAFAGTSALVSSIGGPPMALLFQREKAATVRASLGALFTVGLLITLVTRMAAGEITGLDVKVAAVLLPGMGLGFWTSTRISGRLNESKIRPAILILSALAAVALVVRTAIA</sequence>
<feature type="transmembrane region" description="Helical" evidence="7">
    <location>
        <begin position="219"/>
        <end position="240"/>
    </location>
</feature>
<name>A0A3B0SC86_9ZZZZ</name>
<comment type="subcellular location">
    <subcellularLocation>
        <location evidence="1">Cell membrane</location>
        <topology evidence="1">Multi-pass membrane protein</topology>
    </subcellularLocation>
</comment>
<dbReference type="AlphaFoldDB" id="A0A3B0SC86"/>
<dbReference type="Pfam" id="PF01925">
    <property type="entry name" value="TauE"/>
    <property type="match status" value="1"/>
</dbReference>
<feature type="transmembrane region" description="Helical" evidence="7">
    <location>
        <begin position="164"/>
        <end position="182"/>
    </location>
</feature>
<evidence type="ECO:0008006" key="9">
    <source>
        <dbReference type="Google" id="ProtNLM"/>
    </source>
</evidence>
<evidence type="ECO:0000256" key="5">
    <source>
        <dbReference type="ARBA" id="ARBA00022989"/>
    </source>
</evidence>
<gene>
    <name evidence="8" type="ORF">MNBD_ACTINO02-470</name>
</gene>
<organism evidence="8">
    <name type="scientific">hydrothermal vent metagenome</name>
    <dbReference type="NCBI Taxonomy" id="652676"/>
    <lineage>
        <taxon>unclassified sequences</taxon>
        <taxon>metagenomes</taxon>
        <taxon>ecological metagenomes</taxon>
    </lineage>
</organism>
<evidence type="ECO:0000256" key="7">
    <source>
        <dbReference type="SAM" id="Phobius"/>
    </source>
</evidence>
<feature type="transmembrane region" description="Helical" evidence="7">
    <location>
        <begin position="6"/>
        <end position="32"/>
    </location>
</feature>
<keyword evidence="4 7" id="KW-0812">Transmembrane</keyword>
<keyword evidence="6 7" id="KW-0472">Membrane</keyword>
<evidence type="ECO:0000256" key="6">
    <source>
        <dbReference type="ARBA" id="ARBA00023136"/>
    </source>
</evidence>
<feature type="transmembrane region" description="Helical" evidence="7">
    <location>
        <begin position="188"/>
        <end position="207"/>
    </location>
</feature>
<keyword evidence="2" id="KW-0813">Transport</keyword>
<evidence type="ECO:0000313" key="8">
    <source>
        <dbReference type="EMBL" id="VAW01910.1"/>
    </source>
</evidence>
<evidence type="ECO:0000256" key="4">
    <source>
        <dbReference type="ARBA" id="ARBA00022692"/>
    </source>
</evidence>
<dbReference type="EMBL" id="UOEK01000221">
    <property type="protein sequence ID" value="VAW01910.1"/>
    <property type="molecule type" value="Genomic_DNA"/>
</dbReference>
<protein>
    <recommendedName>
        <fullName evidence="9">Membrane transporter protein</fullName>
    </recommendedName>
</protein>
<dbReference type="InterPro" id="IPR052017">
    <property type="entry name" value="TSUP"/>
</dbReference>